<protein>
    <submittedName>
        <fullName evidence="1">Uncharacterized protein</fullName>
    </submittedName>
</protein>
<evidence type="ECO:0000313" key="1">
    <source>
        <dbReference type="EMBL" id="RNL85306.1"/>
    </source>
</evidence>
<accession>A0A3N0EBV9</accession>
<dbReference type="AlphaFoldDB" id="A0A3N0EBV9"/>
<sequence>MAQQDARRLVERFLVGGVVASPGHAAYTTTPAGRLRQRFAEQDGRQANDPVRAARVILRAVEDPESPLRLPLGPEAIDRIREKITGQAEDLDSYETLARDTRF</sequence>
<dbReference type="Gene3D" id="3.40.50.720">
    <property type="entry name" value="NAD(P)-binding Rossmann-like Domain"/>
    <property type="match status" value="1"/>
</dbReference>
<dbReference type="Proteomes" id="UP000269198">
    <property type="component" value="Unassembled WGS sequence"/>
</dbReference>
<name>A0A3N0EBV9_9ACTN</name>
<organism evidence="1 2">
    <name type="scientific">Halostreptopolyspora alba</name>
    <dbReference type="NCBI Taxonomy" id="2487137"/>
    <lineage>
        <taxon>Bacteria</taxon>
        <taxon>Bacillati</taxon>
        <taxon>Actinomycetota</taxon>
        <taxon>Actinomycetes</taxon>
        <taxon>Streptosporangiales</taxon>
        <taxon>Nocardiopsidaceae</taxon>
        <taxon>Halostreptopolyspora</taxon>
    </lineage>
</organism>
<comment type="caution">
    <text evidence="1">The sequence shown here is derived from an EMBL/GenBank/DDBJ whole genome shotgun (WGS) entry which is preliminary data.</text>
</comment>
<evidence type="ECO:0000313" key="2">
    <source>
        <dbReference type="Proteomes" id="UP000269198"/>
    </source>
</evidence>
<dbReference type="EMBL" id="RJMB01000007">
    <property type="protein sequence ID" value="RNL85306.1"/>
    <property type="molecule type" value="Genomic_DNA"/>
</dbReference>
<gene>
    <name evidence="1" type="ORF">EFW17_09525</name>
</gene>
<proteinExistence type="predicted"/>
<reference evidence="1 2" key="1">
    <citation type="submission" date="2018-11" db="EMBL/GenBank/DDBJ databases">
        <title>The genome draft of YIM 96095.</title>
        <authorList>
            <person name="Tang S.-K."/>
            <person name="Chunyu W.-X."/>
            <person name="Feng Y.-Z."/>
        </authorList>
    </citation>
    <scope>NUCLEOTIDE SEQUENCE [LARGE SCALE GENOMIC DNA]</scope>
    <source>
        <strain evidence="1 2">YIM 96095</strain>
    </source>
</reference>
<keyword evidence="2" id="KW-1185">Reference proteome</keyword>